<accession>A0A379SFN0</accession>
<dbReference type="PROSITE" id="PS51257">
    <property type="entry name" value="PROKAR_LIPOPROTEIN"/>
    <property type="match status" value="1"/>
</dbReference>
<protein>
    <recommendedName>
        <fullName evidence="3">Lipoprotein</fullName>
    </recommendedName>
</protein>
<dbReference type="AlphaFoldDB" id="A0A379SFN0"/>
<evidence type="ECO:0000313" key="2">
    <source>
        <dbReference type="Proteomes" id="UP000254332"/>
    </source>
</evidence>
<proteinExistence type="predicted"/>
<gene>
    <name evidence="1" type="ORF">NCTC10718_05135</name>
</gene>
<sequence length="100" mass="11484">MKIVWITGMIVFLTGCVGHQWVKVGATPQEALLAETACKARALKELPPDNIVRDKQTTKNEKYKKTSTRYSTFDANGYQRDILVKDCMYQNGWTQTEVRR</sequence>
<name>A0A379SFN0_SALER</name>
<organism evidence="1 2">
    <name type="scientific">Salmonella enterica</name>
    <name type="common">Salmonella choleraesuis</name>
    <dbReference type="NCBI Taxonomy" id="28901"/>
    <lineage>
        <taxon>Bacteria</taxon>
        <taxon>Pseudomonadati</taxon>
        <taxon>Pseudomonadota</taxon>
        <taxon>Gammaproteobacteria</taxon>
        <taxon>Enterobacterales</taxon>
        <taxon>Enterobacteriaceae</taxon>
        <taxon>Salmonella</taxon>
    </lineage>
</organism>
<dbReference type="Proteomes" id="UP000254332">
    <property type="component" value="Unassembled WGS sequence"/>
</dbReference>
<evidence type="ECO:0000313" key="1">
    <source>
        <dbReference type="EMBL" id="SUG27805.1"/>
    </source>
</evidence>
<reference evidence="1 2" key="1">
    <citation type="submission" date="2018-06" db="EMBL/GenBank/DDBJ databases">
        <authorList>
            <consortium name="Pathogen Informatics"/>
            <person name="Doyle S."/>
        </authorList>
    </citation>
    <scope>NUCLEOTIDE SEQUENCE [LARGE SCALE GENOMIC DNA]</scope>
    <source>
        <strain evidence="1 2">NCTC10718</strain>
    </source>
</reference>
<dbReference type="EMBL" id="UGWQ01000004">
    <property type="protein sequence ID" value="SUG27805.1"/>
    <property type="molecule type" value="Genomic_DNA"/>
</dbReference>
<evidence type="ECO:0008006" key="3">
    <source>
        <dbReference type="Google" id="ProtNLM"/>
    </source>
</evidence>